<evidence type="ECO:0000313" key="1">
    <source>
        <dbReference type="EMBL" id="OIN56611.1"/>
    </source>
</evidence>
<accession>A0A1S2VCZ1</accession>
<dbReference type="OrthoDB" id="946181at2"/>
<proteinExistence type="predicted"/>
<organism evidence="1 2">
    <name type="scientific">Arsenicibacter rosenii</name>
    <dbReference type="NCBI Taxonomy" id="1750698"/>
    <lineage>
        <taxon>Bacteria</taxon>
        <taxon>Pseudomonadati</taxon>
        <taxon>Bacteroidota</taxon>
        <taxon>Cytophagia</taxon>
        <taxon>Cytophagales</taxon>
        <taxon>Spirosomataceae</taxon>
        <taxon>Arsenicibacter</taxon>
    </lineage>
</organism>
<sequence length="154" mass="17164">MTFGGYRFQVDASVTETKRLLQIRAVRGNTLLTAFHLPIDRPVLDAHVADLDDNHFPEIYLFLSSDGSGSLGRVIGWQFLSQRKAEIKAEGWQLNDGSYMGHDSLWIEAGVLCRRFPVYRPGDANAQPSGGVRTIRYQLQAAGEQFILKPAGNE</sequence>
<name>A0A1S2VCZ1_9BACT</name>
<evidence type="ECO:0000313" key="2">
    <source>
        <dbReference type="Proteomes" id="UP000181790"/>
    </source>
</evidence>
<dbReference type="EMBL" id="MORL01000021">
    <property type="protein sequence ID" value="OIN56611.1"/>
    <property type="molecule type" value="Genomic_DNA"/>
</dbReference>
<protein>
    <submittedName>
        <fullName evidence="1">Uncharacterized protein</fullName>
    </submittedName>
</protein>
<comment type="caution">
    <text evidence="1">The sequence shown here is derived from an EMBL/GenBank/DDBJ whole genome shotgun (WGS) entry which is preliminary data.</text>
</comment>
<dbReference type="Proteomes" id="UP000181790">
    <property type="component" value="Unassembled WGS sequence"/>
</dbReference>
<reference evidence="1 2" key="1">
    <citation type="submission" date="2016-10" db="EMBL/GenBank/DDBJ databases">
        <title>Arsenicibacter rosenii gen. nov., sp. nov., an efficient arsenic-methylating bacterium isolated from an arsenic-contaminated paddy soil.</title>
        <authorList>
            <person name="Huang K."/>
        </authorList>
    </citation>
    <scope>NUCLEOTIDE SEQUENCE [LARGE SCALE GENOMIC DNA]</scope>
    <source>
        <strain evidence="1 2">SM-1</strain>
    </source>
</reference>
<dbReference type="AlphaFoldDB" id="A0A1S2VCZ1"/>
<keyword evidence="2" id="KW-1185">Reference proteome</keyword>
<gene>
    <name evidence="1" type="ORF">BLX24_24120</name>
</gene>